<dbReference type="Proteomes" id="UP000013167">
    <property type="component" value="Unassembled WGS sequence"/>
</dbReference>
<dbReference type="PANTHER" id="PTHR33885">
    <property type="entry name" value="PHAGE SHOCK PROTEIN C"/>
    <property type="match status" value="1"/>
</dbReference>
<evidence type="ECO:0000256" key="5">
    <source>
        <dbReference type="ARBA" id="ARBA00023136"/>
    </source>
</evidence>
<proteinExistence type="predicted"/>
<reference evidence="9 10" key="1">
    <citation type="journal article" date="2013" name="ISME J.">
        <title>A metabolic model for members of the genus Tetrasphaera involved in enhanced biological phosphorus removal.</title>
        <authorList>
            <person name="Kristiansen R."/>
            <person name="Nguyen H.T.T."/>
            <person name="Saunders A.M."/>
            <person name="Nielsen J.L."/>
            <person name="Wimmer R."/>
            <person name="Le V.Q."/>
            <person name="McIlroy S.J."/>
            <person name="Petrovski S."/>
            <person name="Seviour R.J."/>
            <person name="Calteau A."/>
            <person name="Nielsen K.L."/>
            <person name="Nielsen P.H."/>
        </authorList>
    </citation>
    <scope>NUCLEOTIDE SEQUENCE [LARGE SCALE GENOMIC DNA]</scope>
    <source>
        <strain evidence="9 10">Lp2</strain>
    </source>
</reference>
<sequence>MTEQTHTPPPDPQPSPTVQASPMSAPTTTLPPAGAGSPSDAGPGGPGTTAYATSNTSFWESLGGLGVRRDRTRGWVGGVCVGIADRLRVDPLLIRALAVVLLFTGGVGLIIYLVAWLLLPDTEGRVMLREAGNGNVGAIALIVILAVVMFSGLSFSDGPFWMGGWLFPAVLIALVAIWLANRGGTDHGARSTVAGHEPMAYAAPAGPADLSAQGGTMSTTYAPSPTIPPVPGPSGNVPPDGGFVPPVPRPIGPPPPPRPQRRRAPRGFGAVVLGLAVLGYGLGLVLDGPTEFNGSGPFLGLLIALGISSLAALGLGLTGRRGGFASVLTLLLIVPVGLTAIAHKVDFEPDSARVVTWSPTAAGGYNIGAGDATLDLAELPPGEGIDLTASVGVGTLTVLVPHDTEVTLNASVGAGDLDLTGVGEDASGGLGSNLSTVIDRNGDAPSPTTVNLQANVGLGDLIVKEK</sequence>
<gene>
    <name evidence="9" type="ORF">BN10_1320028</name>
</gene>
<feature type="transmembrane region" description="Helical" evidence="7">
    <location>
        <begin position="160"/>
        <end position="180"/>
    </location>
</feature>
<dbReference type="Pfam" id="PF04024">
    <property type="entry name" value="PspC"/>
    <property type="match status" value="1"/>
</dbReference>
<organism evidence="9 10">
    <name type="scientific">Phycicoccus elongatus Lp2</name>
    <dbReference type="NCBI Taxonomy" id="1193181"/>
    <lineage>
        <taxon>Bacteria</taxon>
        <taxon>Bacillati</taxon>
        <taxon>Actinomycetota</taxon>
        <taxon>Actinomycetes</taxon>
        <taxon>Micrococcales</taxon>
        <taxon>Intrasporangiaceae</taxon>
        <taxon>Phycicoccus</taxon>
    </lineage>
</organism>
<feature type="compositionally biased region" description="Low complexity" evidence="6">
    <location>
        <begin position="31"/>
        <end position="41"/>
    </location>
</feature>
<evidence type="ECO:0000256" key="3">
    <source>
        <dbReference type="ARBA" id="ARBA00022692"/>
    </source>
</evidence>
<evidence type="ECO:0000256" key="2">
    <source>
        <dbReference type="ARBA" id="ARBA00022475"/>
    </source>
</evidence>
<feature type="region of interest" description="Disordered" evidence="6">
    <location>
        <begin position="1"/>
        <end position="50"/>
    </location>
</feature>
<dbReference type="EMBL" id="CAIZ01000038">
    <property type="protein sequence ID" value="CCH69129.1"/>
    <property type="molecule type" value="Genomic_DNA"/>
</dbReference>
<keyword evidence="4 7" id="KW-1133">Transmembrane helix</keyword>
<evidence type="ECO:0000259" key="8">
    <source>
        <dbReference type="Pfam" id="PF04024"/>
    </source>
</evidence>
<dbReference type="HOGENOM" id="CLU_602403_0_0_11"/>
<feature type="transmembrane region" description="Helical" evidence="7">
    <location>
        <begin position="324"/>
        <end position="343"/>
    </location>
</feature>
<feature type="transmembrane region" description="Helical" evidence="7">
    <location>
        <begin position="131"/>
        <end position="154"/>
    </location>
</feature>
<keyword evidence="2" id="KW-1003">Cell membrane</keyword>
<comment type="caution">
    <text evidence="9">The sequence shown here is derived from an EMBL/GenBank/DDBJ whole genome shotgun (WGS) entry which is preliminary data.</text>
</comment>
<feature type="transmembrane region" description="Helical" evidence="7">
    <location>
        <begin position="267"/>
        <end position="286"/>
    </location>
</feature>
<evidence type="ECO:0000256" key="4">
    <source>
        <dbReference type="ARBA" id="ARBA00022989"/>
    </source>
</evidence>
<dbReference type="eggNOG" id="COG1983">
    <property type="taxonomic scope" value="Bacteria"/>
</dbReference>
<evidence type="ECO:0000256" key="1">
    <source>
        <dbReference type="ARBA" id="ARBA00004162"/>
    </source>
</evidence>
<dbReference type="PANTHER" id="PTHR33885:SF3">
    <property type="entry name" value="PHAGE SHOCK PROTEIN C"/>
    <property type="match status" value="1"/>
</dbReference>
<evidence type="ECO:0000313" key="10">
    <source>
        <dbReference type="Proteomes" id="UP000013167"/>
    </source>
</evidence>
<evidence type="ECO:0000256" key="6">
    <source>
        <dbReference type="SAM" id="MobiDB-lite"/>
    </source>
</evidence>
<evidence type="ECO:0000313" key="9">
    <source>
        <dbReference type="EMBL" id="CCH69129.1"/>
    </source>
</evidence>
<dbReference type="STRING" id="1193181.BN10_1320028"/>
<dbReference type="OrthoDB" id="7359894at2"/>
<keyword evidence="3 7" id="KW-0812">Transmembrane</keyword>
<dbReference type="RefSeq" id="WP_010851879.1">
    <property type="nucleotide sequence ID" value="NZ_HF570956.1"/>
</dbReference>
<comment type="subcellular location">
    <subcellularLocation>
        <location evidence="1">Cell membrane</location>
        <topology evidence="1">Single-pass membrane protein</topology>
    </subcellularLocation>
</comment>
<feature type="transmembrane region" description="Helical" evidence="7">
    <location>
        <begin position="298"/>
        <end position="317"/>
    </location>
</feature>
<evidence type="ECO:0000256" key="7">
    <source>
        <dbReference type="SAM" id="Phobius"/>
    </source>
</evidence>
<dbReference type="InterPro" id="IPR052027">
    <property type="entry name" value="PspC"/>
</dbReference>
<feature type="transmembrane region" description="Helical" evidence="7">
    <location>
        <begin position="92"/>
        <end position="119"/>
    </location>
</feature>
<protein>
    <recommendedName>
        <fullName evidence="8">Phage shock protein PspC N-terminal domain-containing protein</fullName>
    </recommendedName>
</protein>
<dbReference type="AlphaFoldDB" id="N0E2K7"/>
<dbReference type="InterPro" id="IPR007168">
    <property type="entry name" value="Phageshock_PspC_N"/>
</dbReference>
<accession>N0E2K7</accession>
<keyword evidence="5 7" id="KW-0472">Membrane</keyword>
<feature type="domain" description="Phage shock protein PspC N-terminal" evidence="8">
    <location>
        <begin position="68"/>
        <end position="121"/>
    </location>
</feature>
<feature type="compositionally biased region" description="Polar residues" evidence="6">
    <location>
        <begin position="20"/>
        <end position="30"/>
    </location>
</feature>
<dbReference type="GO" id="GO:0005886">
    <property type="term" value="C:plasma membrane"/>
    <property type="evidence" value="ECO:0007669"/>
    <property type="project" value="UniProtKB-SubCell"/>
</dbReference>
<keyword evidence="10" id="KW-1185">Reference proteome</keyword>
<name>N0E2K7_9MICO</name>